<dbReference type="Proteomes" id="UP000679992">
    <property type="component" value="Unassembled WGS sequence"/>
</dbReference>
<reference evidence="2 3" key="1">
    <citation type="submission" date="2021-03" db="EMBL/GenBank/DDBJ databases">
        <title>Antimicrobial resistance genes in bacteria isolated from Japanese honey, and their potential for conferring macrolide and lincosamide resistance in the American foulbrood pathogen Paenibacillus larvae.</title>
        <authorList>
            <person name="Okamoto M."/>
            <person name="Kumagai M."/>
            <person name="Kanamori H."/>
            <person name="Takamatsu D."/>
        </authorList>
    </citation>
    <scope>NUCLEOTIDE SEQUENCE [LARGE SCALE GENOMIC DNA]</scope>
    <source>
        <strain evidence="2 3">J42TS3</strain>
    </source>
</reference>
<evidence type="ECO:0000313" key="2">
    <source>
        <dbReference type="EMBL" id="GIP52032.1"/>
    </source>
</evidence>
<sequence length="58" mass="7208">MHLKKYLILIAPFLILTFILFFTLSYEKRFYAFIPVFAFWITYYTWIYIEKKRKDGGK</sequence>
<feature type="transmembrane region" description="Helical" evidence="1">
    <location>
        <begin position="7"/>
        <end position="24"/>
    </location>
</feature>
<dbReference type="RefSeq" id="WP_213654007.1">
    <property type="nucleotide sequence ID" value="NZ_BOSL01000002.1"/>
</dbReference>
<dbReference type="EMBL" id="BOSL01000002">
    <property type="protein sequence ID" value="GIP52032.1"/>
    <property type="molecule type" value="Genomic_DNA"/>
</dbReference>
<keyword evidence="1" id="KW-0472">Membrane</keyword>
<evidence type="ECO:0000313" key="3">
    <source>
        <dbReference type="Proteomes" id="UP000679992"/>
    </source>
</evidence>
<proteinExistence type="predicted"/>
<organism evidence="2 3">
    <name type="scientific">Paenibacillus vini</name>
    <dbReference type="NCBI Taxonomy" id="1476024"/>
    <lineage>
        <taxon>Bacteria</taxon>
        <taxon>Bacillati</taxon>
        <taxon>Bacillota</taxon>
        <taxon>Bacilli</taxon>
        <taxon>Bacillales</taxon>
        <taxon>Paenibacillaceae</taxon>
        <taxon>Paenibacillus</taxon>
    </lineage>
</organism>
<name>A0ABQ4M8Q6_9BACL</name>
<protein>
    <submittedName>
        <fullName evidence="2">Uncharacterized protein</fullName>
    </submittedName>
</protein>
<keyword evidence="3" id="KW-1185">Reference proteome</keyword>
<accession>A0ABQ4M8Q6</accession>
<feature type="transmembrane region" description="Helical" evidence="1">
    <location>
        <begin position="30"/>
        <end position="49"/>
    </location>
</feature>
<gene>
    <name evidence="2" type="ORF">J42TS3_10670</name>
</gene>
<comment type="caution">
    <text evidence="2">The sequence shown here is derived from an EMBL/GenBank/DDBJ whole genome shotgun (WGS) entry which is preliminary data.</text>
</comment>
<keyword evidence="1" id="KW-1133">Transmembrane helix</keyword>
<evidence type="ECO:0000256" key="1">
    <source>
        <dbReference type="SAM" id="Phobius"/>
    </source>
</evidence>
<keyword evidence="1" id="KW-0812">Transmembrane</keyword>